<comment type="caution">
    <text evidence="3">The sequence shown here is derived from an EMBL/GenBank/DDBJ whole genome shotgun (WGS) entry which is preliminary data.</text>
</comment>
<gene>
    <name evidence="3" type="ORF">M9Y10_003844</name>
</gene>
<keyword evidence="4" id="KW-1185">Reference proteome</keyword>
<accession>A0ABR2JQD5</accession>
<feature type="compositionally biased region" description="Polar residues" evidence="2">
    <location>
        <begin position="115"/>
        <end position="129"/>
    </location>
</feature>
<sequence length="142" mass="15836">MSSTQDNSNSKALFPPTSQSPAPVSPSPVFPIGPFNTYISSTPVQSPIQNAITNSLNTGKVSKKQRHMKGEYKRKLKEENFQLKKQIKELELQISTKEAENNALQNQVSFFQQYMSSNFDNTENSPNQGDSSDNNAADNYDN</sequence>
<feature type="coiled-coil region" evidence="1">
    <location>
        <begin position="73"/>
        <end position="107"/>
    </location>
</feature>
<protein>
    <recommendedName>
        <fullName evidence="5">BZIP domain-containing protein</fullName>
    </recommendedName>
</protein>
<evidence type="ECO:0008006" key="5">
    <source>
        <dbReference type="Google" id="ProtNLM"/>
    </source>
</evidence>
<feature type="region of interest" description="Disordered" evidence="2">
    <location>
        <begin position="1"/>
        <end position="28"/>
    </location>
</feature>
<feature type="compositionally biased region" description="Polar residues" evidence="2">
    <location>
        <begin position="1"/>
        <end position="11"/>
    </location>
</feature>
<reference evidence="3 4" key="1">
    <citation type="submission" date="2024-04" db="EMBL/GenBank/DDBJ databases">
        <title>Tritrichomonas musculus Genome.</title>
        <authorList>
            <person name="Alves-Ferreira E."/>
            <person name="Grigg M."/>
            <person name="Lorenzi H."/>
            <person name="Galac M."/>
        </authorList>
    </citation>
    <scope>NUCLEOTIDE SEQUENCE [LARGE SCALE GENOMIC DNA]</scope>
    <source>
        <strain evidence="3 4">EAF2021</strain>
    </source>
</reference>
<evidence type="ECO:0000313" key="4">
    <source>
        <dbReference type="Proteomes" id="UP001470230"/>
    </source>
</evidence>
<keyword evidence="1" id="KW-0175">Coiled coil</keyword>
<name>A0ABR2JQD5_9EUKA</name>
<evidence type="ECO:0000313" key="3">
    <source>
        <dbReference type="EMBL" id="KAK8881115.1"/>
    </source>
</evidence>
<dbReference type="Proteomes" id="UP001470230">
    <property type="component" value="Unassembled WGS sequence"/>
</dbReference>
<proteinExistence type="predicted"/>
<feature type="region of interest" description="Disordered" evidence="2">
    <location>
        <begin position="115"/>
        <end position="142"/>
    </location>
</feature>
<feature type="compositionally biased region" description="Low complexity" evidence="2">
    <location>
        <begin position="130"/>
        <end position="142"/>
    </location>
</feature>
<evidence type="ECO:0000256" key="1">
    <source>
        <dbReference type="SAM" id="Coils"/>
    </source>
</evidence>
<dbReference type="EMBL" id="JAPFFF010000010">
    <property type="protein sequence ID" value="KAK8881115.1"/>
    <property type="molecule type" value="Genomic_DNA"/>
</dbReference>
<evidence type="ECO:0000256" key="2">
    <source>
        <dbReference type="SAM" id="MobiDB-lite"/>
    </source>
</evidence>
<organism evidence="3 4">
    <name type="scientific">Tritrichomonas musculus</name>
    <dbReference type="NCBI Taxonomy" id="1915356"/>
    <lineage>
        <taxon>Eukaryota</taxon>
        <taxon>Metamonada</taxon>
        <taxon>Parabasalia</taxon>
        <taxon>Tritrichomonadida</taxon>
        <taxon>Tritrichomonadidae</taxon>
        <taxon>Tritrichomonas</taxon>
    </lineage>
</organism>